<evidence type="ECO:0000313" key="2">
    <source>
        <dbReference type="EMBL" id="QPI57791.1"/>
    </source>
</evidence>
<protein>
    <submittedName>
        <fullName evidence="2">Helix-turn-helix domain-containing protein</fullName>
    </submittedName>
</protein>
<organism evidence="2 3">
    <name type="scientific">Streptomyces malaysiensis</name>
    <dbReference type="NCBI Taxonomy" id="92644"/>
    <lineage>
        <taxon>Bacteria</taxon>
        <taxon>Bacillati</taxon>
        <taxon>Actinomycetota</taxon>
        <taxon>Actinomycetes</taxon>
        <taxon>Kitasatosporales</taxon>
        <taxon>Streptomycetaceae</taxon>
        <taxon>Streptomyces</taxon>
        <taxon>Streptomyces violaceusniger group</taxon>
    </lineage>
</organism>
<dbReference type="Proteomes" id="UP000663421">
    <property type="component" value="Chromosome"/>
</dbReference>
<proteinExistence type="predicted"/>
<reference evidence="2 3" key="1">
    <citation type="submission" date="2020-11" db="EMBL/GenBank/DDBJ databases">
        <title>Complete genome sequence unveiled secondary metabolic potentials in Streptomyces solisilvae HNM0141.</title>
        <authorList>
            <person name="Huang X."/>
        </authorList>
    </citation>
    <scope>NUCLEOTIDE SEQUENCE [LARGE SCALE GENOMIC DNA]</scope>
    <source>
        <strain evidence="2 3">HNM0141</strain>
    </source>
</reference>
<gene>
    <name evidence="2" type="ORF">I1A49_25365</name>
</gene>
<keyword evidence="3" id="KW-1185">Reference proteome</keyword>
<dbReference type="InterPro" id="IPR001387">
    <property type="entry name" value="Cro/C1-type_HTH"/>
</dbReference>
<dbReference type="EMBL" id="CP065050">
    <property type="protein sequence ID" value="QPI57791.1"/>
    <property type="molecule type" value="Genomic_DNA"/>
</dbReference>
<dbReference type="PROSITE" id="PS50943">
    <property type="entry name" value="HTH_CROC1"/>
    <property type="match status" value="1"/>
</dbReference>
<evidence type="ECO:0000313" key="3">
    <source>
        <dbReference type="Proteomes" id="UP000663421"/>
    </source>
</evidence>
<dbReference type="Pfam" id="PF19054">
    <property type="entry name" value="DUF5753"/>
    <property type="match status" value="1"/>
</dbReference>
<accession>A0ABX6WD26</accession>
<dbReference type="InterPro" id="IPR043917">
    <property type="entry name" value="DUF5753"/>
</dbReference>
<name>A0ABX6WD26_STRMQ</name>
<dbReference type="Pfam" id="PF13560">
    <property type="entry name" value="HTH_31"/>
    <property type="match status" value="1"/>
</dbReference>
<evidence type="ECO:0000259" key="1">
    <source>
        <dbReference type="PROSITE" id="PS50943"/>
    </source>
</evidence>
<feature type="domain" description="HTH cro/C1-type" evidence="1">
    <location>
        <begin position="37"/>
        <end position="92"/>
    </location>
</feature>
<dbReference type="InterPro" id="IPR010982">
    <property type="entry name" value="Lambda_DNA-bd_dom_sf"/>
</dbReference>
<dbReference type="SMART" id="SM00530">
    <property type="entry name" value="HTH_XRE"/>
    <property type="match status" value="1"/>
</dbReference>
<dbReference type="SUPFAM" id="SSF47413">
    <property type="entry name" value="lambda repressor-like DNA-binding domains"/>
    <property type="match status" value="1"/>
</dbReference>
<dbReference type="Gene3D" id="1.10.260.40">
    <property type="entry name" value="lambda repressor-like DNA-binding domains"/>
    <property type="match status" value="1"/>
</dbReference>
<sequence length="314" mass="34541">MDCPTRAGHTDTDSPGGPAVALRTLITERQRRLGVELKKLRLQAGLSIAEGGKLIEMGAPHLSHIEAGRTAIPTDRLRDLVGAYGCKSEPYIDALVSMAESSGKGWWSDYKSRLVPSALDLAELESHANELHSYESLFIPGLFQTEDYTASIFRADDEANTPDHVDTAVGFRMQRQAILHEESPPEIHAVIHEAALHMRFGGAKVMRKQLLRLIELAGLPHVSVQILPFVAEGVSTLSTPFFMLTSHGRALETVLLESPGQSSFLHDEPSITKYRRQFRRLSTAALPPVDVTVAPFAHNSRDSLGLIQHVLYTL</sequence>
<dbReference type="CDD" id="cd00093">
    <property type="entry name" value="HTH_XRE"/>
    <property type="match status" value="1"/>
</dbReference>